<keyword evidence="1" id="KW-0677">Repeat</keyword>
<dbReference type="SMART" id="SM00248">
    <property type="entry name" value="ANK"/>
    <property type="match status" value="3"/>
</dbReference>
<feature type="repeat" description="ANK" evidence="3">
    <location>
        <begin position="394"/>
        <end position="428"/>
    </location>
</feature>
<evidence type="ECO:0000313" key="5">
    <source>
        <dbReference type="Proteomes" id="UP000254968"/>
    </source>
</evidence>
<reference evidence="4 5" key="1">
    <citation type="submission" date="2018-06" db="EMBL/GenBank/DDBJ databases">
        <authorList>
            <consortium name="Pathogen Informatics"/>
            <person name="Doyle S."/>
        </authorList>
    </citation>
    <scope>NUCLEOTIDE SEQUENCE [LARGE SCALE GENOMIC DNA]</scope>
    <source>
        <strain evidence="4 5">NCTC13315</strain>
    </source>
</reference>
<dbReference type="Pfam" id="PF12796">
    <property type="entry name" value="Ank_2"/>
    <property type="match status" value="1"/>
</dbReference>
<keyword evidence="5" id="KW-1185">Reference proteome</keyword>
<name>A0A378I1X8_9GAMM</name>
<protein>
    <submittedName>
        <fullName evidence="4">Ankyrin repeat-containing protein</fullName>
    </submittedName>
</protein>
<evidence type="ECO:0000256" key="1">
    <source>
        <dbReference type="ARBA" id="ARBA00022737"/>
    </source>
</evidence>
<evidence type="ECO:0000256" key="3">
    <source>
        <dbReference type="PROSITE-ProRule" id="PRU00023"/>
    </source>
</evidence>
<gene>
    <name evidence="4" type="ORF">NCTC13315_01486</name>
</gene>
<dbReference type="SUPFAM" id="SSF48403">
    <property type="entry name" value="Ankyrin repeat"/>
    <property type="match status" value="1"/>
</dbReference>
<dbReference type="EMBL" id="UGNV01000001">
    <property type="protein sequence ID" value="STX28952.1"/>
    <property type="molecule type" value="Genomic_DNA"/>
</dbReference>
<dbReference type="Proteomes" id="UP000254968">
    <property type="component" value="Unassembled WGS sequence"/>
</dbReference>
<dbReference type="PANTHER" id="PTHR24141:SF1">
    <property type="entry name" value="2-5A-DEPENDENT RIBONUCLEASE"/>
    <property type="match status" value="1"/>
</dbReference>
<dbReference type="PROSITE" id="PS50297">
    <property type="entry name" value="ANK_REP_REGION"/>
    <property type="match status" value="1"/>
</dbReference>
<dbReference type="PROSITE" id="PS50088">
    <property type="entry name" value="ANK_REPEAT"/>
    <property type="match status" value="1"/>
</dbReference>
<dbReference type="AlphaFoldDB" id="A0A378I1X8"/>
<accession>A0A378I1X8</accession>
<dbReference type="GO" id="GO:0006396">
    <property type="term" value="P:RNA processing"/>
    <property type="evidence" value="ECO:0007669"/>
    <property type="project" value="TreeGrafter"/>
</dbReference>
<dbReference type="InterPro" id="IPR036770">
    <property type="entry name" value="Ankyrin_rpt-contain_sf"/>
</dbReference>
<dbReference type="PANTHER" id="PTHR24141">
    <property type="entry name" value="2-5A-DEPENDENT RIBONUCLEASE"/>
    <property type="match status" value="1"/>
</dbReference>
<dbReference type="OrthoDB" id="5653232at2"/>
<dbReference type="InterPro" id="IPR002110">
    <property type="entry name" value="Ankyrin_rpt"/>
</dbReference>
<evidence type="ECO:0000313" key="4">
    <source>
        <dbReference type="EMBL" id="STX28952.1"/>
    </source>
</evidence>
<dbReference type="Gene3D" id="1.25.40.20">
    <property type="entry name" value="Ankyrin repeat-containing domain"/>
    <property type="match status" value="1"/>
</dbReference>
<sequence>MAYLIYLLLFILALGVLIKSRLLPPHVGLSSNKLSHDDLLALLQHFNYRPEQGICFGFTITWAQEVALLQAEEFYERLNLIRREKGQILPKTDAITYKVKHKQPIKWQDYQLLEIKSFIEMICMAQSPDAYEDVYARRLTQVNINHIIAAAQQGCITQPVKRIFAKTVAFESLTHTTDFFNQLSLLIKKNDHLAMVVSNESHAVGLKKAANYWLFIDINYLYEQSTYYPYLVLDSAQLSSQLKDSFEESGNLIFNLDFISTENKSLRLRLEKLNSSYSLTYKHFFHKNSRDYSFIDICIQSGDEYSFEELIRLHNSSRRSYLTLEQIKGVLLSCVRRNQKAILIALMNAKGLDINTCVINQTTVLGLACKAGNTALVKLLLTHPFIKINHSNLKGNTPLMLACKYHKKDSELITLLLQAGACVTWQNDANKNALMIARENNNQLAVAAIKAYQREQHLAAETTRNVYLKLAKREGESDLSYAKKYNLFTKRATDTDAESQRSNQLFRY</sequence>
<organism evidence="4 5">
    <name type="scientific">Legionella beliardensis</name>
    <dbReference type="NCBI Taxonomy" id="91822"/>
    <lineage>
        <taxon>Bacteria</taxon>
        <taxon>Pseudomonadati</taxon>
        <taxon>Pseudomonadota</taxon>
        <taxon>Gammaproteobacteria</taxon>
        <taxon>Legionellales</taxon>
        <taxon>Legionellaceae</taxon>
        <taxon>Legionella</taxon>
    </lineage>
</organism>
<keyword evidence="2 3" id="KW-0040">ANK repeat</keyword>
<dbReference type="GO" id="GO:0004540">
    <property type="term" value="F:RNA nuclease activity"/>
    <property type="evidence" value="ECO:0007669"/>
    <property type="project" value="TreeGrafter"/>
</dbReference>
<proteinExistence type="predicted"/>
<dbReference type="GO" id="GO:0003723">
    <property type="term" value="F:RNA binding"/>
    <property type="evidence" value="ECO:0007669"/>
    <property type="project" value="TreeGrafter"/>
</dbReference>
<dbReference type="RefSeq" id="WP_115302660.1">
    <property type="nucleotide sequence ID" value="NZ_CAAAHO010000004.1"/>
</dbReference>
<evidence type="ECO:0000256" key="2">
    <source>
        <dbReference type="ARBA" id="ARBA00023043"/>
    </source>
</evidence>